<keyword evidence="4" id="KW-1185">Reference proteome</keyword>
<keyword evidence="1" id="KW-0472">Membrane</keyword>
<evidence type="ECO:0000313" key="4">
    <source>
        <dbReference type="Proteomes" id="UP000663879"/>
    </source>
</evidence>
<sequence length="385" mass="44737">MNEQKRPPTNILNILIHNKNRGLYDERIKLPNLDQIKSLIYGSNRNENSNELGPVQELVQKLEIKNYDEFVGLDPNKVFSFGCDVKTGSDRHHCFMFFSSKKLLMNINRKDGKPGIFHIDCTYKINTNRFPVIAFGQSDLEGHFHLICLAITSHEKEIDFKKFYQTLIDLCLMVNIQFSPKFVVQDGCDASKNATSIFVDQPNIIMCYFHVIKNVKEKTKKFNKTLIEMILSDIKNLHYSKNLIEYEVNKHKILSKWFFNYPYLKQFAAYFIKEWIDGVFNNWIIFTSPHGFAGTNNPVESFNAQFKKQFTKFAPRSLLDCVKMICNEVIPVYSESSREFKLIRTPDCKVKSIANKLNDKLFIAASFNSSIVFFYGLNTISIIDL</sequence>
<feature type="transmembrane region" description="Helical" evidence="1">
    <location>
        <begin position="361"/>
        <end position="383"/>
    </location>
</feature>
<dbReference type="AlphaFoldDB" id="A0A814AYE9"/>
<organism evidence="3 4">
    <name type="scientific">Brachionus calyciflorus</name>
    <dbReference type="NCBI Taxonomy" id="104777"/>
    <lineage>
        <taxon>Eukaryota</taxon>
        <taxon>Metazoa</taxon>
        <taxon>Spiralia</taxon>
        <taxon>Gnathifera</taxon>
        <taxon>Rotifera</taxon>
        <taxon>Eurotatoria</taxon>
        <taxon>Monogononta</taxon>
        <taxon>Pseudotrocha</taxon>
        <taxon>Ploima</taxon>
        <taxon>Brachionidae</taxon>
        <taxon>Brachionus</taxon>
    </lineage>
</organism>
<feature type="domain" description="MULE transposase" evidence="2">
    <location>
        <begin position="117"/>
        <end position="214"/>
    </location>
</feature>
<evidence type="ECO:0000313" key="3">
    <source>
        <dbReference type="EMBL" id="CAF0921295.1"/>
    </source>
</evidence>
<comment type="caution">
    <text evidence="3">The sequence shown here is derived from an EMBL/GenBank/DDBJ whole genome shotgun (WGS) entry which is preliminary data.</text>
</comment>
<evidence type="ECO:0000256" key="1">
    <source>
        <dbReference type="SAM" id="Phobius"/>
    </source>
</evidence>
<dbReference type="OrthoDB" id="1902038at2759"/>
<keyword evidence="1" id="KW-0812">Transmembrane</keyword>
<reference evidence="3" key="1">
    <citation type="submission" date="2021-02" db="EMBL/GenBank/DDBJ databases">
        <authorList>
            <person name="Nowell W R."/>
        </authorList>
    </citation>
    <scope>NUCLEOTIDE SEQUENCE</scope>
    <source>
        <strain evidence="3">Ploen Becks lab</strain>
    </source>
</reference>
<dbReference type="EMBL" id="CAJNOC010002240">
    <property type="protein sequence ID" value="CAF0921295.1"/>
    <property type="molecule type" value="Genomic_DNA"/>
</dbReference>
<keyword evidence="1" id="KW-1133">Transmembrane helix</keyword>
<proteinExistence type="predicted"/>
<gene>
    <name evidence="3" type="ORF">OXX778_LOCUS12397</name>
</gene>
<dbReference type="InterPro" id="IPR018289">
    <property type="entry name" value="MULE_transposase_dom"/>
</dbReference>
<evidence type="ECO:0000259" key="2">
    <source>
        <dbReference type="Pfam" id="PF10551"/>
    </source>
</evidence>
<dbReference type="Pfam" id="PF10551">
    <property type="entry name" value="MULE"/>
    <property type="match status" value="1"/>
</dbReference>
<name>A0A814AYE9_9BILA</name>
<dbReference type="Proteomes" id="UP000663879">
    <property type="component" value="Unassembled WGS sequence"/>
</dbReference>
<protein>
    <recommendedName>
        <fullName evidence="2">MULE transposase domain-containing protein</fullName>
    </recommendedName>
</protein>
<accession>A0A814AYE9</accession>